<evidence type="ECO:0000256" key="3">
    <source>
        <dbReference type="ARBA" id="ARBA00022795"/>
    </source>
</evidence>
<evidence type="ECO:0000256" key="8">
    <source>
        <dbReference type="SAM" id="Coils"/>
    </source>
</evidence>
<keyword evidence="8" id="KW-0175">Coiled coil</keyword>
<comment type="caution">
    <text evidence="9">The sequence shown here is derived from an EMBL/GenBank/DDBJ whole genome shotgun (WGS) entry which is preliminary data.</text>
</comment>
<evidence type="ECO:0000256" key="1">
    <source>
        <dbReference type="ARBA" id="ARBA00004514"/>
    </source>
</evidence>
<keyword evidence="9" id="KW-0969">Cilium</keyword>
<dbReference type="RefSeq" id="WP_161919518.1">
    <property type="nucleotide sequence ID" value="NZ_JAACYS010000007.1"/>
</dbReference>
<organism evidence="9 10">
    <name type="scientific">Pallidibacillus pasinlerensis</name>
    <dbReference type="NCBI Taxonomy" id="2703818"/>
    <lineage>
        <taxon>Bacteria</taxon>
        <taxon>Bacillati</taxon>
        <taxon>Bacillota</taxon>
        <taxon>Bacilli</taxon>
        <taxon>Bacillales</taxon>
        <taxon>Bacillaceae</taxon>
        <taxon>Pallidibacillus</taxon>
    </lineage>
</organism>
<evidence type="ECO:0000313" key="9">
    <source>
        <dbReference type="EMBL" id="NCU16679.1"/>
    </source>
</evidence>
<accession>A0ABX0A3Y2</accession>
<dbReference type="InterPro" id="IPR008622">
    <property type="entry name" value="FliT"/>
</dbReference>
<dbReference type="EMBL" id="JAACYS010000007">
    <property type="protein sequence ID" value="NCU16679.1"/>
    <property type="molecule type" value="Genomic_DNA"/>
</dbReference>
<evidence type="ECO:0000256" key="5">
    <source>
        <dbReference type="ARBA" id="ARBA00093765"/>
    </source>
</evidence>
<evidence type="ECO:0000256" key="6">
    <source>
        <dbReference type="ARBA" id="ARBA00093785"/>
    </source>
</evidence>
<comment type="subcellular location">
    <subcellularLocation>
        <location evidence="1">Cytoplasm</location>
        <location evidence="1">Cytosol</location>
    </subcellularLocation>
</comment>
<evidence type="ECO:0000313" key="10">
    <source>
        <dbReference type="Proteomes" id="UP000743899"/>
    </source>
</evidence>
<proteinExistence type="inferred from homology"/>
<gene>
    <name evidence="9" type="ORF">GW534_02675</name>
</gene>
<keyword evidence="10" id="KW-1185">Reference proteome</keyword>
<keyword evidence="9" id="KW-0966">Cell projection</keyword>
<evidence type="ECO:0000256" key="4">
    <source>
        <dbReference type="ARBA" id="ARBA00023186"/>
    </source>
</evidence>
<sequence>MNPVKGVYVTTVEIIRYLENSTEEDREKRIEEINKMLEKRQEFLDKIEKPLSSGEETLAKQAMQLNKKLDALLQQEKQNIQKDMEQLKVTKKSNRQYINPYASLQNTGGSFFDKRK</sequence>
<reference evidence="9 10" key="1">
    <citation type="submission" date="2020-01" db="EMBL/GenBank/DDBJ databases">
        <title>A novel Bacillus sp. from Pasinler.</title>
        <authorList>
            <person name="Adiguzel A."/>
            <person name="Ay H."/>
            <person name="Baltaci M.O."/>
        </authorList>
    </citation>
    <scope>NUCLEOTIDE SEQUENCE [LARGE SCALE GENOMIC DNA]</scope>
    <source>
        <strain evidence="9 10">P1</strain>
    </source>
</reference>
<evidence type="ECO:0000256" key="7">
    <source>
        <dbReference type="ARBA" id="ARBA00093797"/>
    </source>
</evidence>
<dbReference type="Proteomes" id="UP000743899">
    <property type="component" value="Unassembled WGS sequence"/>
</dbReference>
<keyword evidence="9" id="KW-0282">Flagellum</keyword>
<keyword evidence="3" id="KW-1005">Bacterial flagellum biogenesis</keyword>
<comment type="similarity">
    <text evidence="6">Belongs to the bacillales FliT family.</text>
</comment>
<feature type="coiled-coil region" evidence="8">
    <location>
        <begin position="55"/>
        <end position="90"/>
    </location>
</feature>
<comment type="function">
    <text evidence="5">May act as an export chaperone for the filament capping protein FliD.</text>
</comment>
<protein>
    <recommendedName>
        <fullName evidence="7">Flagellar protein FliT</fullName>
    </recommendedName>
</protein>
<dbReference type="Pfam" id="PF05400">
    <property type="entry name" value="FliT"/>
    <property type="match status" value="1"/>
</dbReference>
<keyword evidence="2" id="KW-0963">Cytoplasm</keyword>
<name>A0ABX0A3Y2_9BACI</name>
<keyword evidence="4" id="KW-0143">Chaperone</keyword>
<evidence type="ECO:0000256" key="2">
    <source>
        <dbReference type="ARBA" id="ARBA00022490"/>
    </source>
</evidence>